<dbReference type="EMBL" id="BARU01013739">
    <property type="protein sequence ID" value="GAH40307.1"/>
    <property type="molecule type" value="Genomic_DNA"/>
</dbReference>
<reference evidence="1" key="1">
    <citation type="journal article" date="2014" name="Front. Microbiol.">
        <title>High frequency of phylogenetically diverse reductive dehalogenase-homologous genes in deep subseafloor sedimentary metagenomes.</title>
        <authorList>
            <person name="Kawai M."/>
            <person name="Futagami T."/>
            <person name="Toyoda A."/>
            <person name="Takaki Y."/>
            <person name="Nishi S."/>
            <person name="Hori S."/>
            <person name="Arai W."/>
            <person name="Tsubouchi T."/>
            <person name="Morono Y."/>
            <person name="Uchiyama I."/>
            <person name="Ito T."/>
            <person name="Fujiyama A."/>
            <person name="Inagaki F."/>
            <person name="Takami H."/>
        </authorList>
    </citation>
    <scope>NUCLEOTIDE SEQUENCE</scope>
    <source>
        <strain evidence="1">Expedition CK06-06</strain>
    </source>
</reference>
<dbReference type="AlphaFoldDB" id="X1F5T3"/>
<organism evidence="1">
    <name type="scientific">marine sediment metagenome</name>
    <dbReference type="NCBI Taxonomy" id="412755"/>
    <lineage>
        <taxon>unclassified sequences</taxon>
        <taxon>metagenomes</taxon>
        <taxon>ecological metagenomes</taxon>
    </lineage>
</organism>
<proteinExistence type="predicted"/>
<name>X1F5T3_9ZZZZ</name>
<protein>
    <submittedName>
        <fullName evidence="1">Uncharacterized protein</fullName>
    </submittedName>
</protein>
<accession>X1F5T3</accession>
<comment type="caution">
    <text evidence="1">The sequence shown here is derived from an EMBL/GenBank/DDBJ whole genome shotgun (WGS) entry which is preliminary data.</text>
</comment>
<evidence type="ECO:0000313" key="1">
    <source>
        <dbReference type="EMBL" id="GAH40307.1"/>
    </source>
</evidence>
<sequence>MTKVLGDESPQEKFRRVIATRIKPIRRYAEMVKRMPTQPHYEISSHDAQLVIDELKNTIDPVVAIFEKARDGDLKAKEIKEYTGIDWDKELIDDDGEE</sequence>
<gene>
    <name evidence="1" type="ORF">S03H2_24633</name>
</gene>